<dbReference type="WBParaSite" id="MCU_003645-RA">
    <property type="protein sequence ID" value="MCU_003645-RA"/>
    <property type="gene ID" value="MCU_003645"/>
</dbReference>
<feature type="region of interest" description="Disordered" evidence="1">
    <location>
        <begin position="1"/>
        <end position="21"/>
    </location>
</feature>
<reference evidence="2" key="1">
    <citation type="submission" date="2019-11" db="UniProtKB">
        <authorList>
            <consortium name="WormBaseParasite"/>
        </authorList>
    </citation>
    <scope>IDENTIFICATION</scope>
</reference>
<name>A0A5K3EWE6_MESCO</name>
<proteinExistence type="predicted"/>
<protein>
    <submittedName>
        <fullName evidence="2">SCP domain-containing protein</fullName>
    </submittedName>
</protein>
<organism evidence="2">
    <name type="scientific">Mesocestoides corti</name>
    <name type="common">Flatworm</name>
    <dbReference type="NCBI Taxonomy" id="53468"/>
    <lineage>
        <taxon>Eukaryota</taxon>
        <taxon>Metazoa</taxon>
        <taxon>Spiralia</taxon>
        <taxon>Lophotrochozoa</taxon>
        <taxon>Platyhelminthes</taxon>
        <taxon>Cestoda</taxon>
        <taxon>Eucestoda</taxon>
        <taxon>Cyclophyllidea</taxon>
        <taxon>Mesocestoididae</taxon>
        <taxon>Mesocestoides</taxon>
    </lineage>
</organism>
<dbReference type="AlphaFoldDB" id="A0A5K3EWE6"/>
<feature type="compositionally biased region" description="Polar residues" evidence="1">
    <location>
        <begin position="7"/>
        <end position="18"/>
    </location>
</feature>
<evidence type="ECO:0000256" key="1">
    <source>
        <dbReference type="SAM" id="MobiDB-lite"/>
    </source>
</evidence>
<accession>A0A5K3EWE6</accession>
<evidence type="ECO:0000313" key="2">
    <source>
        <dbReference type="WBParaSite" id="MCU_003645-RA"/>
    </source>
</evidence>
<sequence>LGAVEYQSHSVKKTSTTDHALLTNHKPEPHVRCRSFGVNRSCSATYIYCDFSGWLHVLFACHWVEGQRPTLNNMSAPMTILL</sequence>